<dbReference type="Proteomes" id="UP000019335">
    <property type="component" value="Chromosome 13"/>
</dbReference>
<name>W7TBW9_9STRA</name>
<dbReference type="GO" id="GO:0005783">
    <property type="term" value="C:endoplasmic reticulum"/>
    <property type="evidence" value="ECO:0007669"/>
    <property type="project" value="UniProtKB-SubCell"/>
</dbReference>
<dbReference type="OrthoDB" id="1393670at2759"/>
<comment type="caution">
    <text evidence="4">The sequence shown here is derived from an EMBL/GenBank/DDBJ whole genome shotgun (WGS) entry which is preliminary data.</text>
</comment>
<evidence type="ECO:0000313" key="5">
    <source>
        <dbReference type="Proteomes" id="UP000019335"/>
    </source>
</evidence>
<dbReference type="Gene3D" id="3.40.50.720">
    <property type="entry name" value="NAD(P)-binding Rossmann-like Domain"/>
    <property type="match status" value="1"/>
</dbReference>
<sequence>MGCRLTDSLALPMPVFLILLAIAAPTVVWSFTYFLPLIFMKLLGPQDLKKKYNAQWALVTGGSSGIGRAIVDRLAMQGLNVCVVSMDDDLLKNTVKELQSAFPKQEFRAVGVLFAPGQAYLPKIISATKDIDVQIIFNNAGYILTGFFDSQPLEKQLANVECNATAAVGITHHFLQKLIQKKLPGCIVFTSSVSGYMPSPFSSMYGATKAFLSQFAACLAVEVKSRGIDVMSVHPSPVASRFYEKTHQMEMLDMVKKTAVAPDELPSQIFSGIGRCHWYDQVSDNPSPHPPSRFDCPVRTRTSQLARSVNLFKACHTFFFPHIYPLFTLAFFWGGPWLSTPILSCPTHLFSGL</sequence>
<keyword evidence="3" id="KW-1133">Transmembrane helix</keyword>
<dbReference type="InterPro" id="IPR020904">
    <property type="entry name" value="Sc_DH/Rdtase_CS"/>
</dbReference>
<evidence type="ECO:0000256" key="1">
    <source>
        <dbReference type="ARBA" id="ARBA00004240"/>
    </source>
</evidence>
<comment type="subcellular location">
    <subcellularLocation>
        <location evidence="1">Endoplasmic reticulum</location>
    </subcellularLocation>
</comment>
<dbReference type="GO" id="GO:0016491">
    <property type="term" value="F:oxidoreductase activity"/>
    <property type="evidence" value="ECO:0007669"/>
    <property type="project" value="UniProtKB-KW"/>
</dbReference>
<evidence type="ECO:0000313" key="4">
    <source>
        <dbReference type="EMBL" id="EWM24490.1"/>
    </source>
</evidence>
<dbReference type="InterPro" id="IPR002347">
    <property type="entry name" value="SDR_fam"/>
</dbReference>
<dbReference type="PRINTS" id="PR00081">
    <property type="entry name" value="GDHRDH"/>
</dbReference>
<dbReference type="InterPro" id="IPR036291">
    <property type="entry name" value="NAD(P)-bd_dom_sf"/>
</dbReference>
<keyword evidence="3" id="KW-0472">Membrane</keyword>
<feature type="transmembrane region" description="Helical" evidence="3">
    <location>
        <begin position="15"/>
        <end position="40"/>
    </location>
</feature>
<keyword evidence="2" id="KW-0560">Oxidoreductase</keyword>
<gene>
    <name evidence="4" type="ORF">Naga_100782g2</name>
</gene>
<proteinExistence type="predicted"/>
<organism evidence="4 5">
    <name type="scientific">Nannochloropsis gaditana</name>
    <dbReference type="NCBI Taxonomy" id="72520"/>
    <lineage>
        <taxon>Eukaryota</taxon>
        <taxon>Sar</taxon>
        <taxon>Stramenopiles</taxon>
        <taxon>Ochrophyta</taxon>
        <taxon>Eustigmatophyceae</taxon>
        <taxon>Eustigmatales</taxon>
        <taxon>Monodopsidaceae</taxon>
        <taxon>Nannochloropsis</taxon>
    </lineage>
</organism>
<dbReference type="PANTHER" id="PTHR43899">
    <property type="entry name" value="RH59310P"/>
    <property type="match status" value="1"/>
</dbReference>
<dbReference type="SUPFAM" id="SSF51735">
    <property type="entry name" value="NAD(P)-binding Rossmann-fold domains"/>
    <property type="match status" value="1"/>
</dbReference>
<dbReference type="AlphaFoldDB" id="W7TBW9"/>
<protein>
    <submittedName>
        <fullName evidence="4">Short-chain dehydrogenase reductase</fullName>
    </submittedName>
</protein>
<evidence type="ECO:0000256" key="2">
    <source>
        <dbReference type="ARBA" id="ARBA00023002"/>
    </source>
</evidence>
<dbReference type="InterPro" id="IPR051019">
    <property type="entry name" value="VLCFA-Steroid_DH"/>
</dbReference>
<accession>W7TBW9</accession>
<dbReference type="EMBL" id="AZIL01001216">
    <property type="protein sequence ID" value="EWM24490.1"/>
    <property type="molecule type" value="Genomic_DNA"/>
</dbReference>
<dbReference type="PROSITE" id="PS00061">
    <property type="entry name" value="ADH_SHORT"/>
    <property type="match status" value="1"/>
</dbReference>
<keyword evidence="5" id="KW-1185">Reference proteome</keyword>
<reference evidence="4 5" key="1">
    <citation type="journal article" date="2014" name="Mol. Plant">
        <title>Chromosome Scale Genome Assembly and Transcriptome Profiling of Nannochloropsis gaditana in Nitrogen Depletion.</title>
        <authorList>
            <person name="Corteggiani Carpinelli E."/>
            <person name="Telatin A."/>
            <person name="Vitulo N."/>
            <person name="Forcato C."/>
            <person name="D'Angelo M."/>
            <person name="Schiavon R."/>
            <person name="Vezzi A."/>
            <person name="Giacometti G.M."/>
            <person name="Morosinotto T."/>
            <person name="Valle G."/>
        </authorList>
    </citation>
    <scope>NUCLEOTIDE SEQUENCE [LARGE SCALE GENOMIC DNA]</scope>
    <source>
        <strain evidence="4 5">B-31</strain>
    </source>
</reference>
<dbReference type="PANTHER" id="PTHR43899:SF4">
    <property type="entry name" value="17 BETA-HYDROXYSTEROID DEHYDROGENASE TYPE 3"/>
    <property type="match status" value="1"/>
</dbReference>
<keyword evidence="3" id="KW-0812">Transmembrane</keyword>
<evidence type="ECO:0000256" key="3">
    <source>
        <dbReference type="SAM" id="Phobius"/>
    </source>
</evidence>
<dbReference type="Pfam" id="PF00106">
    <property type="entry name" value="adh_short"/>
    <property type="match status" value="1"/>
</dbReference>